<dbReference type="SUPFAM" id="SSF53474">
    <property type="entry name" value="alpha/beta-Hydrolases"/>
    <property type="match status" value="1"/>
</dbReference>
<dbReference type="Gene3D" id="3.50.50.60">
    <property type="entry name" value="FAD/NAD(P)-binding domain"/>
    <property type="match status" value="2"/>
</dbReference>
<keyword evidence="8" id="KW-0503">Monooxygenase</keyword>
<reference evidence="10" key="1">
    <citation type="submission" date="2020-05" db="EMBL/GenBank/DDBJ databases">
        <authorList>
            <person name="Chiriac C."/>
            <person name="Salcher M."/>
            <person name="Ghai R."/>
            <person name="Kavagutti S V."/>
        </authorList>
    </citation>
    <scope>NUCLEOTIDE SEQUENCE</scope>
</reference>
<dbReference type="GO" id="GO:0004497">
    <property type="term" value="F:monooxygenase activity"/>
    <property type="evidence" value="ECO:0007669"/>
    <property type="project" value="UniProtKB-KW"/>
</dbReference>
<dbReference type="InterPro" id="IPR013094">
    <property type="entry name" value="AB_hydrolase_3"/>
</dbReference>
<evidence type="ECO:0000256" key="2">
    <source>
        <dbReference type="ARBA" id="ARBA00010139"/>
    </source>
</evidence>
<evidence type="ECO:0000313" key="10">
    <source>
        <dbReference type="EMBL" id="CAB5066853.1"/>
    </source>
</evidence>
<feature type="domain" description="Alpha/beta hydrolase fold-3" evidence="9">
    <location>
        <begin position="623"/>
        <end position="825"/>
    </location>
</feature>
<dbReference type="Gene3D" id="3.40.50.1820">
    <property type="entry name" value="alpha/beta hydrolase"/>
    <property type="match status" value="1"/>
</dbReference>
<dbReference type="AlphaFoldDB" id="A0A6J7ULJ8"/>
<dbReference type="InterPro" id="IPR036188">
    <property type="entry name" value="FAD/NAD-bd_sf"/>
</dbReference>
<dbReference type="FunFam" id="3.40.50.1820:FF:000089">
    <property type="entry name" value="Alpha/beta hydrolase"/>
    <property type="match status" value="1"/>
</dbReference>
<sequence>MAQSDVDVVVVGAGFAGMYLLHELRKTGFSYRVLEAGDDVGGTWYWNRYPGARCDVSTTDYQYTWDPELHEQWQWSEKHAAQPEILRYAQFVAKKHDLYSGIEFNTRVNGAQWNEKTKRWSIHTSTGETITCQHYVMATGCLSVPKEPDIAGTEKFTGNVYVTGRWPHEGVDFTGKRVAVIGTGSSGIQSIPHIADQAKELVVFQRTPNFSMPAFNGPAPQYRVERLKADRATYEREARYSGTGVPLEDSTVSALSVTQEEAFAMLEEAWQKGELLSLGNTFMDSAINRKANDVVAEFMRMKVRSVVKDPEVAELLSPYKHGYGTKRPCMDTGYFETFNKPHVRLVDLNTQPIRSITETGIDFGNESKEFDAIVYATGFDAMTGAIVNVDIAGKDGVTLKDKWENGPLTYLGLTSVGFPNLYMITGPGSPSVLSNMMVSIEQHVDWIRDTLVHMREKGFDTIEPTPLAEEGWRVHCTDCADITIFQEANSWYMGANVPGKPRVMFPYIGGVGRYRMACEEVVAKGYLGFELASGDKKQCNDGLVREVQPDVDMVLDFISTLNLPAMETMSPAEARAFSEASSAMRPSGPEVGEITDGVLQGADGNLEYRLYRPATPGPHPIAVYFHGGGWVFGSHTSDDPLCRDLCAQSNTLIVSVNYRHAPEVPFPAAAEDGFAAVKWVHANAAALGGIPEKIAVAGWSAGGNVAAVTAQMTRDKGGPQLSGQLLLCPVTDGSQQHASHRENGERFILTKSLMEWFWNHYATPEQRKNPQASPLLAASLAGLPPTMLVTCQFDPLRDEGNAYARALMQAGVQVEHVEARGHIHTSITMVDMLPSGAPHRRAMAQALRGFFQK</sequence>
<proteinExistence type="inferred from homology"/>
<organism evidence="10">
    <name type="scientific">freshwater metagenome</name>
    <dbReference type="NCBI Taxonomy" id="449393"/>
    <lineage>
        <taxon>unclassified sequences</taxon>
        <taxon>metagenomes</taxon>
        <taxon>ecological metagenomes</taxon>
    </lineage>
</organism>
<dbReference type="PANTHER" id="PTHR43098">
    <property type="entry name" value="L-ORNITHINE N(5)-MONOOXYGENASE-RELATED"/>
    <property type="match status" value="1"/>
</dbReference>
<accession>A0A6J7ULJ8</accession>
<evidence type="ECO:0000256" key="7">
    <source>
        <dbReference type="ARBA" id="ARBA00023002"/>
    </source>
</evidence>
<name>A0A6J7ULJ8_9ZZZZ</name>
<evidence type="ECO:0000259" key="9">
    <source>
        <dbReference type="Pfam" id="PF07859"/>
    </source>
</evidence>
<dbReference type="InterPro" id="IPR050775">
    <property type="entry name" value="FAD-binding_Monooxygenases"/>
</dbReference>
<dbReference type="EMBL" id="CAFBQU010000040">
    <property type="protein sequence ID" value="CAB5066853.1"/>
    <property type="molecule type" value="Genomic_DNA"/>
</dbReference>
<keyword evidence="4" id="KW-0378">Hydrolase</keyword>
<dbReference type="Pfam" id="PF07859">
    <property type="entry name" value="Abhydrolase_3"/>
    <property type="match status" value="1"/>
</dbReference>
<dbReference type="PANTHER" id="PTHR43098:SF3">
    <property type="entry name" value="L-ORNITHINE N(5)-MONOOXYGENASE-RELATED"/>
    <property type="match status" value="1"/>
</dbReference>
<evidence type="ECO:0000256" key="4">
    <source>
        <dbReference type="ARBA" id="ARBA00022801"/>
    </source>
</evidence>
<evidence type="ECO:0000256" key="8">
    <source>
        <dbReference type="ARBA" id="ARBA00023033"/>
    </source>
</evidence>
<evidence type="ECO:0000256" key="5">
    <source>
        <dbReference type="ARBA" id="ARBA00022827"/>
    </source>
</evidence>
<keyword evidence="3" id="KW-0285">Flavoprotein</keyword>
<dbReference type="SUPFAM" id="SSF51905">
    <property type="entry name" value="FAD/NAD(P)-binding domain"/>
    <property type="match status" value="2"/>
</dbReference>
<protein>
    <submittedName>
        <fullName evidence="10">Unannotated protein</fullName>
    </submittedName>
</protein>
<dbReference type="Pfam" id="PF13738">
    <property type="entry name" value="Pyr_redox_3"/>
    <property type="match status" value="1"/>
</dbReference>
<keyword evidence="5" id="KW-0274">FAD</keyword>
<comment type="cofactor">
    <cofactor evidence="1">
        <name>FAD</name>
        <dbReference type="ChEBI" id="CHEBI:57692"/>
    </cofactor>
</comment>
<gene>
    <name evidence="10" type="ORF">UFOPK4347_01299</name>
</gene>
<comment type="similarity">
    <text evidence="2">Belongs to the FAD-binding monooxygenase family.</text>
</comment>
<evidence type="ECO:0000256" key="1">
    <source>
        <dbReference type="ARBA" id="ARBA00001974"/>
    </source>
</evidence>
<dbReference type="InterPro" id="IPR029058">
    <property type="entry name" value="AB_hydrolase_fold"/>
</dbReference>
<evidence type="ECO:0000256" key="6">
    <source>
        <dbReference type="ARBA" id="ARBA00022857"/>
    </source>
</evidence>
<keyword evidence="7" id="KW-0560">Oxidoreductase</keyword>
<dbReference type="GO" id="GO:0016787">
    <property type="term" value="F:hydrolase activity"/>
    <property type="evidence" value="ECO:0007669"/>
    <property type="project" value="UniProtKB-KW"/>
</dbReference>
<evidence type="ECO:0000256" key="3">
    <source>
        <dbReference type="ARBA" id="ARBA00022630"/>
    </source>
</evidence>
<keyword evidence="6" id="KW-0521">NADP</keyword>